<organism evidence="2 3">
    <name type="scientific">Cherax quadricarinatus</name>
    <name type="common">Australian red claw crayfish</name>
    <dbReference type="NCBI Taxonomy" id="27406"/>
    <lineage>
        <taxon>Eukaryota</taxon>
        <taxon>Metazoa</taxon>
        <taxon>Ecdysozoa</taxon>
        <taxon>Arthropoda</taxon>
        <taxon>Crustacea</taxon>
        <taxon>Multicrustacea</taxon>
        <taxon>Malacostraca</taxon>
        <taxon>Eumalacostraca</taxon>
        <taxon>Eucarida</taxon>
        <taxon>Decapoda</taxon>
        <taxon>Pleocyemata</taxon>
        <taxon>Astacidea</taxon>
        <taxon>Parastacoidea</taxon>
        <taxon>Parastacidae</taxon>
        <taxon>Cherax</taxon>
    </lineage>
</organism>
<gene>
    <name evidence="2" type="ORF">OTU49_008769</name>
</gene>
<evidence type="ECO:0000313" key="3">
    <source>
        <dbReference type="Proteomes" id="UP001445076"/>
    </source>
</evidence>
<protein>
    <submittedName>
        <fullName evidence="2">Uncharacterized protein</fullName>
    </submittedName>
</protein>
<accession>A0AAW0WC03</accession>
<keyword evidence="3" id="KW-1185">Reference proteome</keyword>
<proteinExistence type="predicted"/>
<evidence type="ECO:0000256" key="1">
    <source>
        <dbReference type="SAM" id="MobiDB-lite"/>
    </source>
</evidence>
<sequence>GSTHHRNTTLRHCHSAQQGHYRLLLHYYQAQHVICEVNQVMMEQSSTLREDEEEFLRRMLEEEEQRDTVYYHQYQQEKMRNDATSSLASSMQKMGVNETVAAKSTLNPYAAEFIPGKNFTRPAETPTLVHHTNGDKKSS</sequence>
<name>A0AAW0WC03_CHEQU</name>
<evidence type="ECO:0000313" key="2">
    <source>
        <dbReference type="EMBL" id="KAK8729332.1"/>
    </source>
</evidence>
<feature type="non-terminal residue" evidence="2">
    <location>
        <position position="1"/>
    </location>
</feature>
<dbReference type="Proteomes" id="UP001445076">
    <property type="component" value="Unassembled WGS sequence"/>
</dbReference>
<comment type="caution">
    <text evidence="2">The sequence shown here is derived from an EMBL/GenBank/DDBJ whole genome shotgun (WGS) entry which is preliminary data.</text>
</comment>
<feature type="region of interest" description="Disordered" evidence="1">
    <location>
        <begin position="116"/>
        <end position="139"/>
    </location>
</feature>
<reference evidence="2 3" key="1">
    <citation type="journal article" date="2024" name="BMC Genomics">
        <title>Genome assembly of redclaw crayfish (Cherax quadricarinatus) provides insights into its immune adaptation and hypoxia tolerance.</title>
        <authorList>
            <person name="Liu Z."/>
            <person name="Zheng J."/>
            <person name="Li H."/>
            <person name="Fang K."/>
            <person name="Wang S."/>
            <person name="He J."/>
            <person name="Zhou D."/>
            <person name="Weng S."/>
            <person name="Chi M."/>
            <person name="Gu Z."/>
            <person name="He J."/>
            <person name="Li F."/>
            <person name="Wang M."/>
        </authorList>
    </citation>
    <scope>NUCLEOTIDE SEQUENCE [LARGE SCALE GENOMIC DNA]</scope>
    <source>
        <strain evidence="2">ZL_2023a</strain>
    </source>
</reference>
<dbReference type="AlphaFoldDB" id="A0AAW0WC03"/>
<dbReference type="EMBL" id="JARKIK010000068">
    <property type="protein sequence ID" value="KAK8729332.1"/>
    <property type="molecule type" value="Genomic_DNA"/>
</dbReference>